<protein>
    <submittedName>
        <fullName evidence="2">Uncharacterized protein</fullName>
    </submittedName>
</protein>
<reference evidence="2 3" key="1">
    <citation type="submission" date="2016-10" db="EMBL/GenBank/DDBJ databases">
        <title>Evaluation of Human, Veterinary and Environmental Mycobacterium chelonae Isolates by Core Genome Phylogenomic Analysis, Targeted Gene Comparison, and Anti-microbial Susceptibility Patterns: A Tale of Mistaken Identities.</title>
        <authorList>
            <person name="Fogelson S.B."/>
            <person name="Camus A.C."/>
            <person name="Lorenz W."/>
            <person name="Vasireddy R."/>
            <person name="Vasireddy S."/>
            <person name="Smith T."/>
            <person name="Brown-Elliott B.A."/>
            <person name="Wallace R.J.Jr."/>
            <person name="Hasan N.A."/>
            <person name="Reischl U."/>
            <person name="Sanchez S."/>
        </authorList>
    </citation>
    <scope>NUCLEOTIDE SEQUENCE [LARGE SCALE GENOMIC DNA]</scope>
    <source>
        <strain evidence="2 3">15515</strain>
    </source>
</reference>
<evidence type="ECO:0000256" key="1">
    <source>
        <dbReference type="SAM" id="MobiDB-lite"/>
    </source>
</evidence>
<proteinExistence type="predicted"/>
<dbReference type="AlphaFoldDB" id="A0A0E3XTY8"/>
<organism evidence="2 3">
    <name type="scientific">Mycobacteroides chelonae</name>
    <name type="common">Mycobacterium chelonae</name>
    <dbReference type="NCBI Taxonomy" id="1774"/>
    <lineage>
        <taxon>Bacteria</taxon>
        <taxon>Bacillati</taxon>
        <taxon>Actinomycetota</taxon>
        <taxon>Actinomycetes</taxon>
        <taxon>Mycobacteriales</taxon>
        <taxon>Mycobacteriaceae</taxon>
        <taxon>Mycobacteroides</taxon>
    </lineage>
</organism>
<dbReference type="EMBL" id="MLIQ01000024">
    <property type="protein sequence ID" value="OHU49752.1"/>
    <property type="molecule type" value="Genomic_DNA"/>
</dbReference>
<dbReference type="Proteomes" id="UP000180043">
    <property type="component" value="Unassembled WGS sequence"/>
</dbReference>
<dbReference type="OrthoDB" id="4763201at2"/>
<dbReference type="HOGENOM" id="CLU_2807776_0_0_11"/>
<feature type="region of interest" description="Disordered" evidence="1">
    <location>
        <begin position="30"/>
        <end position="70"/>
    </location>
</feature>
<comment type="caution">
    <text evidence="2">The sequence shown here is derived from an EMBL/GenBank/DDBJ whole genome shotgun (WGS) entry which is preliminary data.</text>
</comment>
<name>A0A0E3XTY8_MYCCH</name>
<sequence length="70" mass="7329">MVAAVPAALVISQSVPATPQTKIQCSVQTDTTCDHSGDPHLTARPNPGNMVPRATIPQTKTRPSTVLPRA</sequence>
<gene>
    <name evidence="2" type="ORF">BKG82_23655</name>
</gene>
<evidence type="ECO:0000313" key="3">
    <source>
        <dbReference type="Proteomes" id="UP000180043"/>
    </source>
</evidence>
<dbReference type="PATRIC" id="fig|1774.35.peg.3237"/>
<evidence type="ECO:0000313" key="2">
    <source>
        <dbReference type="EMBL" id="OHU49752.1"/>
    </source>
</evidence>
<accession>A0A0E3XTY8</accession>